<dbReference type="SUPFAM" id="SSF48452">
    <property type="entry name" value="TPR-like"/>
    <property type="match status" value="1"/>
</dbReference>
<proteinExistence type="predicted"/>
<evidence type="ECO:0000313" key="2">
    <source>
        <dbReference type="Proteomes" id="UP000219452"/>
    </source>
</evidence>
<reference evidence="2" key="1">
    <citation type="submission" date="2017-09" db="EMBL/GenBank/DDBJ databases">
        <authorList>
            <person name="Varghese N."/>
            <person name="Submissions S."/>
        </authorList>
    </citation>
    <scope>NUCLEOTIDE SEQUENCE [LARGE SCALE GENOMIC DNA]</scope>
    <source>
        <strain evidence="2">DSM 29961</strain>
    </source>
</reference>
<sequence>MKNFSETDYKQMDQYILGQLPDSERQAFEKRLLTEPELADEVAWLNKLYANYEHLRLQDTVRAIHQSLTEQGALEREVPVRPLWGEIGRWVAVAASVAAVVVGGVWYWQQRQQPDSPSVATKMPPVVVPKPDAAPPQPRPAQPGIQDAAPSLLALAKTYGQQSPKGIGEVPSDLAGPIADYGQGRFKEAIAQLRQPIGRTNAPAPEFGAVRDDTAGESPSAATESAQTTVYRRFYLGLSYFQNGQPKQALTELERVNRPPLAQTAQWYRVLAYLQLRQPEAARPLLDQIQNQPNHPYQTEANLVANALAAQNQP</sequence>
<organism evidence="1 2">
    <name type="scientific">Spirosoma fluviale</name>
    <dbReference type="NCBI Taxonomy" id="1597977"/>
    <lineage>
        <taxon>Bacteria</taxon>
        <taxon>Pseudomonadati</taxon>
        <taxon>Bacteroidota</taxon>
        <taxon>Cytophagia</taxon>
        <taxon>Cytophagales</taxon>
        <taxon>Cytophagaceae</taxon>
        <taxon>Spirosoma</taxon>
    </lineage>
</organism>
<keyword evidence="2" id="KW-1185">Reference proteome</keyword>
<dbReference type="OrthoDB" id="940686at2"/>
<evidence type="ECO:0000313" key="1">
    <source>
        <dbReference type="EMBL" id="SOD96442.1"/>
    </source>
</evidence>
<name>A0A286GLS2_9BACT</name>
<dbReference type="Gene3D" id="1.25.40.10">
    <property type="entry name" value="Tetratricopeptide repeat domain"/>
    <property type="match status" value="1"/>
</dbReference>
<dbReference type="EMBL" id="OCNH01000005">
    <property type="protein sequence ID" value="SOD96442.1"/>
    <property type="molecule type" value="Genomic_DNA"/>
</dbReference>
<protein>
    <submittedName>
        <fullName evidence="1">Negative regulator of RcsB-dependent stress response</fullName>
    </submittedName>
</protein>
<dbReference type="InterPro" id="IPR011990">
    <property type="entry name" value="TPR-like_helical_dom_sf"/>
</dbReference>
<dbReference type="Proteomes" id="UP000219452">
    <property type="component" value="Unassembled WGS sequence"/>
</dbReference>
<dbReference type="AlphaFoldDB" id="A0A286GLS2"/>
<accession>A0A286GLS2</accession>
<gene>
    <name evidence="1" type="ORF">SAMN06269250_5311</name>
</gene>
<dbReference type="RefSeq" id="WP_097129925.1">
    <property type="nucleotide sequence ID" value="NZ_OCNH01000005.1"/>
</dbReference>